<gene>
    <name evidence="3" type="ORF">GCM10011273_33930</name>
</gene>
<dbReference type="AlphaFoldDB" id="A0A918QGL6"/>
<sequence>MSPALITQVVICGGGTSGWMAAAALSKALSRDVSITLIESDEIGTVGVGEATIPPILTFNAQLGIDEDEFLKATNGTFKLGIEFVNWRSPDHRYIHPFGTFGVDMQGIKFHQFYLKLKQMGDDPQVLGELEHYNVCAVASKLNRYLRPKPGMGEVMAGLKYAFHFDAGLYALFLRGHSEARGVRRIEGKIAQVNQRAEDGFIESVMLQDGQVVAGQLFIDCTGFKGLLIEETLKTGFEDWSHWLPNDRAWAVQSENNGPLTPYTRATARDAGWQWRIPLQHRTGNGYVFSSKYVSEESARETLVSTVDGRLITQPRLLKFKTGRRLKAWHKNVVALGLSAGFLEPLESTSIHFIQAGITKLLALFPTQDFAPIEEDEYNRLTRLQWEQVRDFIILHYKTTERDDTPYWVRNRDMAVPETLTQKMELFASKGRIFRREDDLFAEDNWLAVMYGQGIEPKAYDPLVDGLGLEDIRRNLKNIKSAVARTVRAMPTQEAFIRHACASDAFLKSAHISA</sequence>
<accession>A0A918QGL6</accession>
<dbReference type="EMBL" id="BMZB01000007">
    <property type="protein sequence ID" value="GGZ44402.1"/>
    <property type="molecule type" value="Genomic_DNA"/>
</dbReference>
<dbReference type="Proteomes" id="UP000662572">
    <property type="component" value="Unassembled WGS sequence"/>
</dbReference>
<feature type="binding site" evidence="2">
    <location>
        <position position="351"/>
    </location>
    <ligand>
        <name>FAD</name>
        <dbReference type="ChEBI" id="CHEBI:57692"/>
    </ligand>
</feature>
<evidence type="ECO:0000256" key="2">
    <source>
        <dbReference type="PIRSR" id="PIRSR011396-2"/>
    </source>
</evidence>
<dbReference type="Pfam" id="PF04820">
    <property type="entry name" value="Trp_halogenase"/>
    <property type="match status" value="1"/>
</dbReference>
<evidence type="ECO:0000256" key="1">
    <source>
        <dbReference type="PIRSR" id="PIRSR011396-1"/>
    </source>
</evidence>
<name>A0A918QGL6_9CAUL</name>
<dbReference type="Gene3D" id="3.50.50.60">
    <property type="entry name" value="FAD/NAD(P)-binding domain"/>
    <property type="match status" value="1"/>
</dbReference>
<keyword evidence="2" id="KW-0547">Nucleotide-binding</keyword>
<reference evidence="3" key="2">
    <citation type="submission" date="2020-09" db="EMBL/GenBank/DDBJ databases">
        <authorList>
            <person name="Sun Q."/>
            <person name="Kim S."/>
        </authorList>
    </citation>
    <scope>NUCLEOTIDE SEQUENCE</scope>
    <source>
        <strain evidence="3">KCTC 32296</strain>
    </source>
</reference>
<dbReference type="GO" id="GO:0004497">
    <property type="term" value="F:monooxygenase activity"/>
    <property type="evidence" value="ECO:0007669"/>
    <property type="project" value="InterPro"/>
</dbReference>
<dbReference type="InterPro" id="IPR033856">
    <property type="entry name" value="Trp_halogen"/>
</dbReference>
<keyword evidence="4" id="KW-1185">Reference proteome</keyword>
<proteinExistence type="predicted"/>
<feature type="binding site" evidence="2">
    <location>
        <position position="347"/>
    </location>
    <ligand>
        <name>L-tryptophan</name>
        <dbReference type="ChEBI" id="CHEBI:57912"/>
    </ligand>
</feature>
<dbReference type="SUPFAM" id="SSF51905">
    <property type="entry name" value="FAD/NAD(P)-binding domain"/>
    <property type="match status" value="1"/>
</dbReference>
<feature type="active site" evidence="1">
    <location>
        <position position="79"/>
    </location>
</feature>
<organism evidence="3 4">
    <name type="scientific">Asticcacaulis endophyticus</name>
    <dbReference type="NCBI Taxonomy" id="1395890"/>
    <lineage>
        <taxon>Bacteria</taxon>
        <taxon>Pseudomonadati</taxon>
        <taxon>Pseudomonadota</taxon>
        <taxon>Alphaproteobacteria</taxon>
        <taxon>Caulobacterales</taxon>
        <taxon>Caulobacteraceae</taxon>
        <taxon>Asticcacaulis</taxon>
    </lineage>
</organism>
<keyword evidence="2" id="KW-0274">FAD</keyword>
<reference evidence="3" key="1">
    <citation type="journal article" date="2014" name="Int. J. Syst. Evol. Microbiol.">
        <title>Complete genome sequence of Corynebacterium casei LMG S-19264T (=DSM 44701T), isolated from a smear-ripened cheese.</title>
        <authorList>
            <consortium name="US DOE Joint Genome Institute (JGI-PGF)"/>
            <person name="Walter F."/>
            <person name="Albersmeier A."/>
            <person name="Kalinowski J."/>
            <person name="Ruckert C."/>
        </authorList>
    </citation>
    <scope>NUCLEOTIDE SEQUENCE</scope>
    <source>
        <strain evidence="3">KCTC 32296</strain>
    </source>
</reference>
<dbReference type="PIRSF" id="PIRSF011396">
    <property type="entry name" value="Trp_halogenase"/>
    <property type="match status" value="1"/>
</dbReference>
<dbReference type="InterPro" id="IPR050816">
    <property type="entry name" value="Flavin-dep_Halogenase_NPB"/>
</dbReference>
<dbReference type="RefSeq" id="WP_189488833.1">
    <property type="nucleotide sequence ID" value="NZ_BMZB01000007.1"/>
</dbReference>
<dbReference type="GO" id="GO:0000166">
    <property type="term" value="F:nucleotide binding"/>
    <property type="evidence" value="ECO:0007669"/>
    <property type="project" value="UniProtKB-KW"/>
</dbReference>
<feature type="binding site" evidence="2">
    <location>
        <position position="79"/>
    </location>
    <ligand>
        <name>7-chloro-L-tryptophan</name>
        <dbReference type="ChEBI" id="CHEBI:58713"/>
    </ligand>
</feature>
<feature type="binding site" evidence="2">
    <location>
        <position position="338"/>
    </location>
    <ligand>
        <name>FAD</name>
        <dbReference type="ChEBI" id="CHEBI:57692"/>
    </ligand>
</feature>
<comment type="caution">
    <text evidence="3">The sequence shown here is derived from an EMBL/GenBank/DDBJ whole genome shotgun (WGS) entry which is preliminary data.</text>
</comment>
<dbReference type="InterPro" id="IPR036188">
    <property type="entry name" value="FAD/NAD-bd_sf"/>
</dbReference>
<dbReference type="InterPro" id="IPR006905">
    <property type="entry name" value="Flavin_halogenase"/>
</dbReference>
<evidence type="ECO:0000313" key="4">
    <source>
        <dbReference type="Proteomes" id="UP000662572"/>
    </source>
</evidence>
<evidence type="ECO:0000313" key="3">
    <source>
        <dbReference type="EMBL" id="GGZ44402.1"/>
    </source>
</evidence>
<dbReference type="PANTHER" id="PTHR43747:SF4">
    <property type="entry name" value="FLAVIN-DEPENDENT TRYPTOPHAN HALOGENASE"/>
    <property type="match status" value="1"/>
</dbReference>
<keyword evidence="2" id="KW-0285">Flavoprotein</keyword>
<protein>
    <submittedName>
        <fullName evidence="3">Tryptophan halogenase</fullName>
    </submittedName>
</protein>
<dbReference type="PANTHER" id="PTHR43747">
    <property type="entry name" value="FAD-BINDING PROTEIN"/>
    <property type="match status" value="1"/>
</dbReference>